<protein>
    <submittedName>
        <fullName evidence="9">Predicted protein</fullName>
    </submittedName>
</protein>
<keyword evidence="4" id="KW-0997">Cell inner membrane</keyword>
<evidence type="ECO:0000256" key="1">
    <source>
        <dbReference type="ARBA" id="ARBA00004429"/>
    </source>
</evidence>
<dbReference type="PANTHER" id="PTHR30574:SF1">
    <property type="entry name" value="SULPHUR TRANSPORT DOMAIN-CONTAINING PROTEIN"/>
    <property type="match status" value="1"/>
</dbReference>
<keyword evidence="5 8" id="KW-0812">Transmembrane</keyword>
<dbReference type="OMA" id="NWWSIAY"/>
<feature type="transmembrane region" description="Helical" evidence="8">
    <location>
        <begin position="115"/>
        <end position="132"/>
    </location>
</feature>
<dbReference type="STRING" id="5762.D2V7Y0"/>
<evidence type="ECO:0000256" key="6">
    <source>
        <dbReference type="ARBA" id="ARBA00022989"/>
    </source>
</evidence>
<dbReference type="Pfam" id="PF04143">
    <property type="entry name" value="Sulf_transp"/>
    <property type="match status" value="1"/>
</dbReference>
<keyword evidence="6 8" id="KW-1133">Transmembrane helix</keyword>
<name>D2V7Y0_NAEGR</name>
<evidence type="ECO:0000256" key="3">
    <source>
        <dbReference type="ARBA" id="ARBA00022475"/>
    </source>
</evidence>
<reference evidence="9 10" key="1">
    <citation type="journal article" date="2010" name="Cell">
        <title>The genome of Naegleria gruberi illuminates early eukaryotic versatility.</title>
        <authorList>
            <person name="Fritz-Laylin L.K."/>
            <person name="Prochnik S.E."/>
            <person name="Ginger M.L."/>
            <person name="Dacks J.B."/>
            <person name="Carpenter M.L."/>
            <person name="Field M.C."/>
            <person name="Kuo A."/>
            <person name="Paredez A."/>
            <person name="Chapman J."/>
            <person name="Pham J."/>
            <person name="Shu S."/>
            <person name="Neupane R."/>
            <person name="Cipriano M."/>
            <person name="Mancuso J."/>
            <person name="Tu H."/>
            <person name="Salamov A."/>
            <person name="Lindquist E."/>
            <person name="Shapiro H."/>
            <person name="Lucas S."/>
            <person name="Grigoriev I.V."/>
            <person name="Cande W.Z."/>
            <person name="Fulton C."/>
            <person name="Rokhsar D.S."/>
            <person name="Dawson S.C."/>
        </authorList>
    </citation>
    <scope>NUCLEOTIDE SEQUENCE [LARGE SCALE GENOMIC DNA]</scope>
    <source>
        <strain evidence="9 10">NEG-M</strain>
    </source>
</reference>
<feature type="transmembrane region" description="Helical" evidence="8">
    <location>
        <begin position="45"/>
        <end position="63"/>
    </location>
</feature>
<organism evidence="10">
    <name type="scientific">Naegleria gruberi</name>
    <name type="common">Amoeba</name>
    <dbReference type="NCBI Taxonomy" id="5762"/>
    <lineage>
        <taxon>Eukaryota</taxon>
        <taxon>Discoba</taxon>
        <taxon>Heterolobosea</taxon>
        <taxon>Tetramitia</taxon>
        <taxon>Eutetramitia</taxon>
        <taxon>Vahlkampfiidae</taxon>
        <taxon>Naegleria</taxon>
    </lineage>
</organism>
<accession>D2V7Y0</accession>
<comment type="subcellular location">
    <subcellularLocation>
        <location evidence="1">Cell inner membrane</location>
        <topology evidence="1">Multi-pass membrane protein</topology>
    </subcellularLocation>
</comment>
<dbReference type="AlphaFoldDB" id="D2V7Y0"/>
<dbReference type="GO" id="GO:0005886">
    <property type="term" value="C:plasma membrane"/>
    <property type="evidence" value="ECO:0007669"/>
    <property type="project" value="UniProtKB-SubCell"/>
</dbReference>
<dbReference type="InParanoid" id="D2V7Y0"/>
<dbReference type="Proteomes" id="UP000006671">
    <property type="component" value="Unassembled WGS sequence"/>
</dbReference>
<dbReference type="GeneID" id="8861264"/>
<feature type="transmembrane region" description="Helical" evidence="8">
    <location>
        <begin position="298"/>
        <end position="315"/>
    </location>
</feature>
<dbReference type="OrthoDB" id="10254418at2759"/>
<dbReference type="PANTHER" id="PTHR30574">
    <property type="entry name" value="INNER MEMBRANE PROTEIN YEDE"/>
    <property type="match status" value="1"/>
</dbReference>
<dbReference type="VEuPathDB" id="AmoebaDB:NAEGRDRAFT_64961"/>
<dbReference type="InterPro" id="IPR007272">
    <property type="entry name" value="Sulf_transp_TsuA/YedE"/>
</dbReference>
<evidence type="ECO:0000256" key="7">
    <source>
        <dbReference type="ARBA" id="ARBA00023136"/>
    </source>
</evidence>
<proteinExistence type="predicted"/>
<dbReference type="KEGG" id="ngr:NAEGRDRAFT_64961"/>
<evidence type="ECO:0000256" key="8">
    <source>
        <dbReference type="SAM" id="Phobius"/>
    </source>
</evidence>
<dbReference type="eggNOG" id="ENOG502S5TV">
    <property type="taxonomic scope" value="Eukaryota"/>
</dbReference>
<keyword evidence="10" id="KW-1185">Reference proteome</keyword>
<evidence type="ECO:0000256" key="2">
    <source>
        <dbReference type="ARBA" id="ARBA00022448"/>
    </source>
</evidence>
<dbReference type="RefSeq" id="XP_002679831.1">
    <property type="nucleotide sequence ID" value="XM_002679785.1"/>
</dbReference>
<gene>
    <name evidence="9" type="ORF">NAEGRDRAFT_64961</name>
</gene>
<evidence type="ECO:0000256" key="5">
    <source>
        <dbReference type="ARBA" id="ARBA00022692"/>
    </source>
</evidence>
<sequence length="356" mass="37237">MSSPSCTAAISVGIPEGLAFGIILQKSRMSSPENIKNQMALKSWSMMKTFLSASGASTISLGLLDLMGVATLSPININLRSTISGGAIMGVGMALGGACPGTVLAQAGEGVPSSLYTLLGGIIGATVYGIVINNPTVNSLLESTEVPGSFNTLHGLLGKPMWSIALPVGTMLVGIACTLEKLFPTPETDLISTEKCLLKRRQWHPIYSGLALGALQVPVNLICKTTLGTSSAFVTAVTFITRYLPVEQEYFERFTISKSAKYLWQLISDLSIVGGSYFSSYLAGTRAEPKKLSNKEKCWAIASGFLLLFGARAGHGCTSGQGLSQMANLSFGGMIGVASMLASGFTVGVALSKLQK</sequence>
<evidence type="ECO:0000313" key="10">
    <source>
        <dbReference type="Proteomes" id="UP000006671"/>
    </source>
</evidence>
<evidence type="ECO:0000256" key="4">
    <source>
        <dbReference type="ARBA" id="ARBA00022519"/>
    </source>
</evidence>
<keyword evidence="3" id="KW-1003">Cell membrane</keyword>
<evidence type="ECO:0000313" key="9">
    <source>
        <dbReference type="EMBL" id="EFC47087.1"/>
    </source>
</evidence>
<feature type="transmembrane region" description="Helical" evidence="8">
    <location>
        <begin position="161"/>
        <end position="179"/>
    </location>
</feature>
<dbReference type="EMBL" id="GG738856">
    <property type="protein sequence ID" value="EFC47087.1"/>
    <property type="molecule type" value="Genomic_DNA"/>
</dbReference>
<keyword evidence="2" id="KW-0813">Transport</keyword>
<feature type="transmembrane region" description="Helical" evidence="8">
    <location>
        <begin position="83"/>
        <end position="103"/>
    </location>
</feature>
<feature type="transmembrane region" description="Helical" evidence="8">
    <location>
        <begin position="327"/>
        <end position="351"/>
    </location>
</feature>
<keyword evidence="7 8" id="KW-0472">Membrane</keyword>